<dbReference type="InterPro" id="IPR036397">
    <property type="entry name" value="RNaseH_sf"/>
</dbReference>
<keyword evidence="3" id="KW-1185">Reference proteome</keyword>
<dbReference type="AlphaFoldDB" id="A0A4C1SRF8"/>
<dbReference type="Gene3D" id="3.30.420.10">
    <property type="entry name" value="Ribonuclease H-like superfamily/Ribonuclease H"/>
    <property type="match status" value="1"/>
</dbReference>
<dbReference type="PANTHER" id="PTHR46060:SF1">
    <property type="entry name" value="MARINER MOS1 TRANSPOSASE-LIKE PROTEIN"/>
    <property type="match status" value="1"/>
</dbReference>
<dbReference type="OrthoDB" id="10017160at2759"/>
<feature type="domain" description="Tc1-like transposase DDE" evidence="1">
    <location>
        <begin position="12"/>
        <end position="141"/>
    </location>
</feature>
<proteinExistence type="predicted"/>
<dbReference type="EMBL" id="BGZK01000014">
    <property type="protein sequence ID" value="GBP04575.1"/>
    <property type="molecule type" value="Genomic_DNA"/>
</dbReference>
<organism evidence="2 3">
    <name type="scientific">Eumeta variegata</name>
    <name type="common">Bagworm moth</name>
    <name type="synonym">Eumeta japonica</name>
    <dbReference type="NCBI Taxonomy" id="151549"/>
    <lineage>
        <taxon>Eukaryota</taxon>
        <taxon>Metazoa</taxon>
        <taxon>Ecdysozoa</taxon>
        <taxon>Arthropoda</taxon>
        <taxon>Hexapoda</taxon>
        <taxon>Insecta</taxon>
        <taxon>Pterygota</taxon>
        <taxon>Neoptera</taxon>
        <taxon>Endopterygota</taxon>
        <taxon>Lepidoptera</taxon>
        <taxon>Glossata</taxon>
        <taxon>Ditrysia</taxon>
        <taxon>Tineoidea</taxon>
        <taxon>Psychidae</taxon>
        <taxon>Oiketicinae</taxon>
        <taxon>Eumeta</taxon>
    </lineage>
</organism>
<protein>
    <submittedName>
        <fullName evidence="2">Mariner Mos1 transposase</fullName>
    </submittedName>
</protein>
<dbReference type="STRING" id="151549.A0A4C1SRF8"/>
<dbReference type="Proteomes" id="UP000299102">
    <property type="component" value="Unassembled WGS sequence"/>
</dbReference>
<reference evidence="2 3" key="1">
    <citation type="journal article" date="2019" name="Commun. Biol.">
        <title>The bagworm genome reveals a unique fibroin gene that provides high tensile strength.</title>
        <authorList>
            <person name="Kono N."/>
            <person name="Nakamura H."/>
            <person name="Ohtoshi R."/>
            <person name="Tomita M."/>
            <person name="Numata K."/>
            <person name="Arakawa K."/>
        </authorList>
    </citation>
    <scope>NUCLEOTIDE SEQUENCE [LARGE SCALE GENOMIC DNA]</scope>
</reference>
<dbReference type="Pfam" id="PF13358">
    <property type="entry name" value="DDE_3"/>
    <property type="match status" value="1"/>
</dbReference>
<sequence length="191" mass="22987">MDLLLQLQLTTWVYRDEPKPIKVERERSASKRIIATFLNKTGHLANFALENYRTVNSDRYTTICLPEVIDDLRKNNRKRPIILHHDNASSHTAKHTNIFLKEKNVELMSELAYSPDLALCDFFFAKIKNQFRGQQFSPLEEFVKEREKHFTEVTREQWHKCFRNWFFRMKKSIYANGELFEIQKFIFVHSW</sequence>
<evidence type="ECO:0000313" key="2">
    <source>
        <dbReference type="EMBL" id="GBP04575.1"/>
    </source>
</evidence>
<dbReference type="InterPro" id="IPR038717">
    <property type="entry name" value="Tc1-like_DDE_dom"/>
</dbReference>
<name>A0A4C1SRF8_EUMVA</name>
<accession>A0A4C1SRF8</accession>
<gene>
    <name evidence="2" type="ORF">EVAR_3926_1</name>
</gene>
<evidence type="ECO:0000259" key="1">
    <source>
        <dbReference type="Pfam" id="PF13358"/>
    </source>
</evidence>
<evidence type="ECO:0000313" key="3">
    <source>
        <dbReference type="Proteomes" id="UP000299102"/>
    </source>
</evidence>
<dbReference type="GO" id="GO:0003676">
    <property type="term" value="F:nucleic acid binding"/>
    <property type="evidence" value="ECO:0007669"/>
    <property type="project" value="InterPro"/>
</dbReference>
<comment type="caution">
    <text evidence="2">The sequence shown here is derived from an EMBL/GenBank/DDBJ whole genome shotgun (WGS) entry which is preliminary data.</text>
</comment>
<dbReference type="InterPro" id="IPR052709">
    <property type="entry name" value="Transposase-MT_Hybrid"/>
</dbReference>
<dbReference type="PANTHER" id="PTHR46060">
    <property type="entry name" value="MARINER MOS1 TRANSPOSASE-LIKE PROTEIN"/>
    <property type="match status" value="1"/>
</dbReference>